<feature type="compositionally biased region" description="Basic and acidic residues" evidence="1">
    <location>
        <begin position="196"/>
        <end position="224"/>
    </location>
</feature>
<evidence type="ECO:0000313" key="3">
    <source>
        <dbReference type="Proteomes" id="UP000199545"/>
    </source>
</evidence>
<dbReference type="OrthoDB" id="9952195at2"/>
<feature type="region of interest" description="Disordered" evidence="1">
    <location>
        <begin position="168"/>
        <end position="252"/>
    </location>
</feature>
<feature type="compositionally biased region" description="Basic residues" evidence="1">
    <location>
        <begin position="383"/>
        <end position="404"/>
    </location>
</feature>
<feature type="region of interest" description="Disordered" evidence="1">
    <location>
        <begin position="362"/>
        <end position="404"/>
    </location>
</feature>
<proteinExistence type="predicted"/>
<evidence type="ECO:0000256" key="1">
    <source>
        <dbReference type="SAM" id="MobiDB-lite"/>
    </source>
</evidence>
<protein>
    <submittedName>
        <fullName evidence="2">Uncharacterized protein</fullName>
    </submittedName>
</protein>
<reference evidence="2 3" key="1">
    <citation type="submission" date="2016-10" db="EMBL/GenBank/DDBJ databases">
        <authorList>
            <person name="de Groot N.N."/>
        </authorList>
    </citation>
    <scope>NUCLEOTIDE SEQUENCE [LARGE SCALE GENOMIC DNA]</scope>
    <source>
        <strain evidence="2 3">DSM 44778</strain>
    </source>
</reference>
<dbReference type="RefSeq" id="WP_093230509.1">
    <property type="nucleotide sequence ID" value="NZ_FORR01000011.1"/>
</dbReference>
<feature type="compositionally biased region" description="Basic and acidic residues" evidence="1">
    <location>
        <begin position="168"/>
        <end position="181"/>
    </location>
</feature>
<gene>
    <name evidence="2" type="ORF">SAMN05421852_11154</name>
</gene>
<dbReference type="EMBL" id="FORR01000011">
    <property type="protein sequence ID" value="SFJ50537.1"/>
    <property type="molecule type" value="Genomic_DNA"/>
</dbReference>
<keyword evidence="3" id="KW-1185">Reference proteome</keyword>
<organism evidence="2 3">
    <name type="scientific">Thermoflavimicrobium dichotomicum</name>
    <dbReference type="NCBI Taxonomy" id="46223"/>
    <lineage>
        <taxon>Bacteria</taxon>
        <taxon>Bacillati</taxon>
        <taxon>Bacillota</taxon>
        <taxon>Bacilli</taxon>
        <taxon>Bacillales</taxon>
        <taxon>Thermoactinomycetaceae</taxon>
        <taxon>Thermoflavimicrobium</taxon>
    </lineage>
</organism>
<dbReference type="Proteomes" id="UP000199545">
    <property type="component" value="Unassembled WGS sequence"/>
</dbReference>
<accession>A0A1I3RZ20</accession>
<dbReference type="AlphaFoldDB" id="A0A1I3RZ20"/>
<name>A0A1I3RZ20_9BACL</name>
<evidence type="ECO:0000313" key="2">
    <source>
        <dbReference type="EMBL" id="SFJ50537.1"/>
    </source>
</evidence>
<sequence length="451" mass="50033">MDKKSPYELLEFFRTDSGHPLQVGSTEGSPIDYKKLAKKIGATVMVSALSAGVLAGCVNDVNVTEGVKQFDQLTIPASVQQEATAPVASTKKVEINLSKEQFREVVNAVVKAFEQKQIQNVQQVLAKDKQPKVEVKSVDDLAKLSPFFTNIKDKSSLLDIHVKLPEEKPKASVKKDKDNDKGSVILASKAPILPKNKQDKDDEDRYIPKITAKKADDKSKDKEPVFGIARMATNQGSDKNDGPLSKQNKRKTTQKLAIVDDFGKLMGYKYFYSDGSSKLKPKKGYTINDLIDHVKGDNKLDHKGKDDNQDLIKKGNKGLVDTKLEPNPTNPSQPVFISEPHIPVDIAGKVVVTNPSKATGIKVTDQQTKKQSKQAHKQDQVKKVKKKSYKLAKHKSPISKKLKKKGLKYDGSGKKVKFKKSKTYLTKKKGKKSKVTEVKLKKSFKKKANVL</sequence>